<name>A0A6N6MEX3_9FLAO</name>
<keyword evidence="3" id="KW-1185">Reference proteome</keyword>
<sequence length="135" mass="15182">MKKISTLILGVLMLFSCGNANKNKNDKTQEMVGNDKDKHGCIASAGYTWSEINQDCIRVFEIGERLNAVEENETNSVFVIFNDEDSKLELFFLPESNASKILPIMEDGKYGSENYIFDKNEGTLAIDGAVKYKRL</sequence>
<dbReference type="RefSeq" id="WP_150936845.1">
    <property type="nucleotide sequence ID" value="NZ_WAAT01000025.1"/>
</dbReference>
<evidence type="ECO:0000313" key="2">
    <source>
        <dbReference type="EMBL" id="KAB1069366.1"/>
    </source>
</evidence>
<evidence type="ECO:0008006" key="4">
    <source>
        <dbReference type="Google" id="ProtNLM"/>
    </source>
</evidence>
<reference evidence="2 3" key="1">
    <citation type="submission" date="2019-09" db="EMBL/GenBank/DDBJ databases">
        <authorList>
            <person name="Cao W.R."/>
        </authorList>
    </citation>
    <scope>NUCLEOTIDE SEQUENCE [LARGE SCALE GENOMIC DNA]</scope>
    <source>
        <strain evidence="2 3">B1N29</strain>
    </source>
</reference>
<keyword evidence="1" id="KW-0732">Signal</keyword>
<gene>
    <name evidence="2" type="ORF">F6U93_03375</name>
</gene>
<dbReference type="Proteomes" id="UP000441333">
    <property type="component" value="Unassembled WGS sequence"/>
</dbReference>
<accession>A0A6N6MEX3</accession>
<evidence type="ECO:0000313" key="3">
    <source>
        <dbReference type="Proteomes" id="UP000441333"/>
    </source>
</evidence>
<proteinExistence type="predicted"/>
<protein>
    <recommendedName>
        <fullName evidence="4">Lipoprotein</fullName>
    </recommendedName>
</protein>
<feature type="chain" id="PRO_5026840631" description="Lipoprotein" evidence="1">
    <location>
        <begin position="23"/>
        <end position="135"/>
    </location>
</feature>
<feature type="signal peptide" evidence="1">
    <location>
        <begin position="1"/>
        <end position="22"/>
    </location>
</feature>
<dbReference type="EMBL" id="WAAT01000025">
    <property type="protein sequence ID" value="KAB1069366.1"/>
    <property type="molecule type" value="Genomic_DNA"/>
</dbReference>
<dbReference type="AlphaFoldDB" id="A0A6N6MEX3"/>
<dbReference type="PROSITE" id="PS51257">
    <property type="entry name" value="PROKAR_LIPOPROTEIN"/>
    <property type="match status" value="1"/>
</dbReference>
<evidence type="ECO:0000256" key="1">
    <source>
        <dbReference type="SAM" id="SignalP"/>
    </source>
</evidence>
<organism evidence="2 3">
    <name type="scientific">Pseudotamlana haliotis</name>
    <dbReference type="NCBI Taxonomy" id="2614804"/>
    <lineage>
        <taxon>Bacteria</taxon>
        <taxon>Pseudomonadati</taxon>
        <taxon>Bacteroidota</taxon>
        <taxon>Flavobacteriia</taxon>
        <taxon>Flavobacteriales</taxon>
        <taxon>Flavobacteriaceae</taxon>
        <taxon>Pseudotamlana</taxon>
    </lineage>
</organism>
<comment type="caution">
    <text evidence="2">The sequence shown here is derived from an EMBL/GenBank/DDBJ whole genome shotgun (WGS) entry which is preliminary data.</text>
</comment>